<evidence type="ECO:0000313" key="1">
    <source>
        <dbReference type="EMBL" id="AYV81832.1"/>
    </source>
</evidence>
<accession>A0A3G5A3Y8</accession>
<sequence>MSEPNEFLSLCRNGKLLDAQLHFEKVLPSDQTILDSLHRAFLLSCENGHLTLSIWLDDIGNTYHVSFLYIEPFLASCINGHLTTAKWIVSLGQFYLPLISQEIFISCCECSQLEIAQWLYAVTPINIHFDTDRAFTKSCSLGNLDIAIWLYSFGDIDHTILTDTAYKSSCENYNFHIARWLLTLESVYIDAKLINYFGDSYDEDTIALLYHQGYNISATDLILKKKFKSYRRKKIRQYLIIIRFLGILNNIFHQIRDRYISRKRVNYEDFSKNIDLLMN</sequence>
<name>A0A3G5A3Y8_9VIRU</name>
<reference evidence="1" key="1">
    <citation type="submission" date="2018-10" db="EMBL/GenBank/DDBJ databases">
        <title>Hidden diversity of soil giant viruses.</title>
        <authorList>
            <person name="Schulz F."/>
            <person name="Alteio L."/>
            <person name="Goudeau D."/>
            <person name="Ryan E.M."/>
            <person name="Malmstrom R.R."/>
            <person name="Blanchard J."/>
            <person name="Woyke T."/>
        </authorList>
    </citation>
    <scope>NUCLEOTIDE SEQUENCE</scope>
    <source>
        <strain evidence="1">HAV1</strain>
    </source>
</reference>
<gene>
    <name evidence="1" type="ORF">Harvfovirus67_2</name>
</gene>
<protein>
    <recommendedName>
        <fullName evidence="2">Ankyrin repeat protein</fullName>
    </recommendedName>
</protein>
<evidence type="ECO:0008006" key="2">
    <source>
        <dbReference type="Google" id="ProtNLM"/>
    </source>
</evidence>
<organism evidence="1">
    <name type="scientific">Harvfovirus sp</name>
    <dbReference type="NCBI Taxonomy" id="2487768"/>
    <lineage>
        <taxon>Viruses</taxon>
        <taxon>Varidnaviria</taxon>
        <taxon>Bamfordvirae</taxon>
        <taxon>Nucleocytoviricota</taxon>
        <taxon>Megaviricetes</taxon>
        <taxon>Imitervirales</taxon>
        <taxon>Mimiviridae</taxon>
        <taxon>Klosneuvirinae</taxon>
    </lineage>
</organism>
<dbReference type="EMBL" id="MK072309">
    <property type="protein sequence ID" value="AYV81832.1"/>
    <property type="molecule type" value="Genomic_DNA"/>
</dbReference>
<proteinExistence type="predicted"/>